<protein>
    <submittedName>
        <fullName evidence="2">TIGR03086 family metal-binding protein</fullName>
    </submittedName>
</protein>
<evidence type="ECO:0000313" key="2">
    <source>
        <dbReference type="EMBL" id="MFB9314335.1"/>
    </source>
</evidence>
<comment type="caution">
    <text evidence="2">The sequence shown here is derived from an EMBL/GenBank/DDBJ whole genome shotgun (WGS) entry which is preliminary data.</text>
</comment>
<reference evidence="2 3" key="1">
    <citation type="submission" date="2024-09" db="EMBL/GenBank/DDBJ databases">
        <authorList>
            <person name="Sun Q."/>
            <person name="Mori K."/>
        </authorList>
    </citation>
    <scope>NUCLEOTIDE SEQUENCE [LARGE SCALE GENOMIC DNA]</scope>
    <source>
        <strain evidence="2 3">JCM 9626</strain>
    </source>
</reference>
<dbReference type="RefSeq" id="WP_140009422.1">
    <property type="nucleotide sequence ID" value="NZ_JBHMDG010000017.1"/>
</dbReference>
<feature type="compositionally biased region" description="Basic and acidic residues" evidence="1">
    <location>
        <begin position="179"/>
        <end position="189"/>
    </location>
</feature>
<dbReference type="EMBL" id="JBHMDG010000017">
    <property type="protein sequence ID" value="MFB9314335.1"/>
    <property type="molecule type" value="Genomic_DNA"/>
</dbReference>
<dbReference type="InterPro" id="IPR017520">
    <property type="entry name" value="CHP03086"/>
</dbReference>
<evidence type="ECO:0000256" key="1">
    <source>
        <dbReference type="SAM" id="MobiDB-lite"/>
    </source>
</evidence>
<keyword evidence="3" id="KW-1185">Reference proteome</keyword>
<evidence type="ECO:0000313" key="3">
    <source>
        <dbReference type="Proteomes" id="UP001589750"/>
    </source>
</evidence>
<dbReference type="SUPFAM" id="SSF109854">
    <property type="entry name" value="DinB/YfiT-like putative metalloenzymes"/>
    <property type="match status" value="1"/>
</dbReference>
<feature type="region of interest" description="Disordered" evidence="1">
    <location>
        <begin position="166"/>
        <end position="211"/>
    </location>
</feature>
<proteinExistence type="predicted"/>
<dbReference type="NCBIfam" id="TIGR03083">
    <property type="entry name" value="maleylpyruvate isomerase family mycothiol-dependent enzyme"/>
    <property type="match status" value="1"/>
</dbReference>
<dbReference type="InterPro" id="IPR034660">
    <property type="entry name" value="DinB/YfiT-like"/>
</dbReference>
<dbReference type="NCBIfam" id="TIGR03086">
    <property type="entry name" value="TIGR03086 family metal-binding protein"/>
    <property type="match status" value="1"/>
</dbReference>
<dbReference type="InterPro" id="IPR017517">
    <property type="entry name" value="Maleyloyr_isom"/>
</dbReference>
<sequence length="211" mass="22336">MPDRTPGPGVELLERALGYTRSTLLHVRPEHLHRPTPCAAWSLDQLLDHMDDALGAFTEGATGAVDVTPPTRALEVRVATLLSRACGLLGAWSAPGVPGVVDVGGLPVPTAVVASAAALEIATHGWDVALATGRRTPIPADLARELLAVAVVLVDEDDRDVRFARPRPLPPYAGPAERLLAHLGRDPDPRGLTGPLPVDSLNRRTRERPAS</sequence>
<feature type="compositionally biased region" description="Basic and acidic residues" evidence="1">
    <location>
        <begin position="201"/>
        <end position="211"/>
    </location>
</feature>
<name>A0ABV5KCA9_9ACTN</name>
<organism evidence="2 3">
    <name type="scientific">Nocardioides plantarum</name>
    <dbReference type="NCBI Taxonomy" id="29299"/>
    <lineage>
        <taxon>Bacteria</taxon>
        <taxon>Bacillati</taxon>
        <taxon>Actinomycetota</taxon>
        <taxon>Actinomycetes</taxon>
        <taxon>Propionibacteriales</taxon>
        <taxon>Nocardioidaceae</taxon>
        <taxon>Nocardioides</taxon>
    </lineage>
</organism>
<dbReference type="Proteomes" id="UP001589750">
    <property type="component" value="Unassembled WGS sequence"/>
</dbReference>
<accession>A0ABV5KCA9</accession>
<gene>
    <name evidence="2" type="ORF">ACFFRI_14865</name>
</gene>